<keyword evidence="4" id="KW-0472">Membrane</keyword>
<comment type="similarity">
    <text evidence="2">Belongs to the EfeM/EfeO family.</text>
</comment>
<dbReference type="KEGG" id="csa:Csal_3313"/>
<dbReference type="AlphaFoldDB" id="Q1QSA1"/>
<dbReference type="eggNOG" id="COG2822">
    <property type="taxonomic scope" value="Bacteria"/>
</dbReference>
<dbReference type="InterPro" id="IPR028096">
    <property type="entry name" value="EfeO_Cupredoxin"/>
</dbReference>
<dbReference type="PANTHER" id="PTHR39192">
    <property type="entry name" value="IRON UPTAKE SYSTEM COMPONENT EFEO"/>
    <property type="match status" value="1"/>
</dbReference>
<dbReference type="OrthoDB" id="7348379at2"/>
<dbReference type="HOGENOM" id="CLU_050342_2_1_6"/>
<dbReference type="RefSeq" id="WP_011508603.1">
    <property type="nucleotide sequence ID" value="NC_007963.1"/>
</dbReference>
<evidence type="ECO:0000313" key="7">
    <source>
        <dbReference type="EMBL" id="ABE60657.1"/>
    </source>
</evidence>
<evidence type="ECO:0008006" key="9">
    <source>
        <dbReference type="Google" id="ProtNLM"/>
    </source>
</evidence>
<dbReference type="InterPro" id="IPR038352">
    <property type="entry name" value="Imelysin_sf"/>
</dbReference>
<keyword evidence="4" id="KW-1133">Transmembrane helix</keyword>
<accession>Q1QSA1</accession>
<feature type="domain" description="EfeO-type cupredoxin-like" evidence="6">
    <location>
        <begin position="30"/>
        <end position="126"/>
    </location>
</feature>
<dbReference type="CDD" id="cd14656">
    <property type="entry name" value="Imelysin-like_EfeO"/>
    <property type="match status" value="1"/>
</dbReference>
<dbReference type="NCBIfam" id="NF041757">
    <property type="entry name" value="EfeO"/>
    <property type="match status" value="1"/>
</dbReference>
<protein>
    <recommendedName>
        <fullName evidence="9">Multidrug DMT transporter permease</fullName>
    </recommendedName>
</protein>
<dbReference type="Pfam" id="PF13473">
    <property type="entry name" value="Cupredoxin_1"/>
    <property type="match status" value="1"/>
</dbReference>
<dbReference type="InterPro" id="IPR018976">
    <property type="entry name" value="Imelysin-like"/>
</dbReference>
<evidence type="ECO:0000256" key="1">
    <source>
        <dbReference type="ARBA" id="ARBA00004418"/>
    </source>
</evidence>
<dbReference type="PANTHER" id="PTHR39192:SF1">
    <property type="entry name" value="IRON UPTAKE SYSTEM COMPONENT EFEO"/>
    <property type="match status" value="1"/>
</dbReference>
<evidence type="ECO:0000256" key="4">
    <source>
        <dbReference type="SAM" id="Phobius"/>
    </source>
</evidence>
<sequence>MSPAPLPPPRFLKFGVLVSAMSMFAALGVFVMSLEPQDDTIAGPRVVITDAGCEPNALDVSAGETTFTVVNRSERAIEWEILDGVMVIAERENIAPGLRQPLTARLPAGDYRMTCGLLSNPRGTLHVAAADDASPASPLSHKDFLGALAEYKVYLTLQSRRLIDAADTLHRAIEDGDLAAARDAYAQARLIDQRLAMATGLFSDLDQRLNARAEYFAQRDEDPNFIGFQRLAQGLFEASTTAGLAPVSAQLRDDVRTLAERWRHQAIPPAQLASGSARVLAAWHDHAIDQAPLDARELLDLRGLLQGADKIASLLGPLLESRDPQTLSRLTSELAALKTALPESGTAADRDALLTETRALSRTLSEINHTLALQG</sequence>
<dbReference type="Pfam" id="PF09375">
    <property type="entry name" value="Peptidase_M75"/>
    <property type="match status" value="1"/>
</dbReference>
<dbReference type="GeneID" id="95336004"/>
<keyword evidence="4" id="KW-0812">Transmembrane</keyword>
<organism evidence="7 8">
    <name type="scientific">Chromohalobacter israelensis (strain ATCC BAA-138 / DSM 3043 / CIP 106854 / NCIMB 13768 / 1H11)</name>
    <name type="common">Chromohalobacter salexigens</name>
    <dbReference type="NCBI Taxonomy" id="290398"/>
    <lineage>
        <taxon>Bacteria</taxon>
        <taxon>Pseudomonadati</taxon>
        <taxon>Pseudomonadota</taxon>
        <taxon>Gammaproteobacteria</taxon>
        <taxon>Oceanospirillales</taxon>
        <taxon>Halomonadaceae</taxon>
        <taxon>Chromohalobacter</taxon>
    </lineage>
</organism>
<feature type="transmembrane region" description="Helical" evidence="4">
    <location>
        <begin position="12"/>
        <end position="34"/>
    </location>
</feature>
<dbReference type="GO" id="GO:0042597">
    <property type="term" value="C:periplasmic space"/>
    <property type="evidence" value="ECO:0007669"/>
    <property type="project" value="UniProtKB-SubCell"/>
</dbReference>
<dbReference type="InterPro" id="IPR050894">
    <property type="entry name" value="EfeM/EfeO_iron_uptake"/>
</dbReference>
<evidence type="ECO:0000313" key="8">
    <source>
        <dbReference type="Proteomes" id="UP000000239"/>
    </source>
</evidence>
<feature type="domain" description="Imelysin-like" evidence="5">
    <location>
        <begin position="147"/>
        <end position="361"/>
    </location>
</feature>
<keyword evidence="8" id="KW-1185">Reference proteome</keyword>
<dbReference type="InterPro" id="IPR034981">
    <property type="entry name" value="Imelysin-like_EfeO/Algp7"/>
</dbReference>
<dbReference type="Proteomes" id="UP000000239">
    <property type="component" value="Chromosome"/>
</dbReference>
<evidence type="ECO:0000259" key="5">
    <source>
        <dbReference type="Pfam" id="PF09375"/>
    </source>
</evidence>
<evidence type="ECO:0000256" key="2">
    <source>
        <dbReference type="ARBA" id="ARBA00005989"/>
    </source>
</evidence>
<evidence type="ECO:0000256" key="3">
    <source>
        <dbReference type="ARBA" id="ARBA00022729"/>
    </source>
</evidence>
<comment type="subcellular location">
    <subcellularLocation>
        <location evidence="1">Periplasm</location>
    </subcellularLocation>
</comment>
<evidence type="ECO:0000259" key="6">
    <source>
        <dbReference type="Pfam" id="PF13473"/>
    </source>
</evidence>
<keyword evidence="3" id="KW-0732">Signal</keyword>
<dbReference type="EMBL" id="CP000285">
    <property type="protein sequence ID" value="ABE60657.1"/>
    <property type="molecule type" value="Genomic_DNA"/>
</dbReference>
<dbReference type="InterPro" id="IPR053377">
    <property type="entry name" value="Iron_uptake_EfeM/EfeO"/>
</dbReference>
<dbReference type="STRING" id="290398.Csal_3313"/>
<reference evidence="7 8" key="1">
    <citation type="journal article" date="2011" name="Stand. Genomic Sci.">
        <title>Complete genome sequence of the halophilic and highly halotolerant Chromohalobacter salexigens type strain (1H11(T)).</title>
        <authorList>
            <person name="Copeland A."/>
            <person name="O'Connor K."/>
            <person name="Lucas S."/>
            <person name="Lapidus A."/>
            <person name="Berry K.W."/>
            <person name="Detter J.C."/>
            <person name="Del Rio T.G."/>
            <person name="Hammon N."/>
            <person name="Dalin E."/>
            <person name="Tice H."/>
            <person name="Pitluck S."/>
            <person name="Bruce D."/>
            <person name="Goodwin L."/>
            <person name="Han C."/>
            <person name="Tapia R."/>
            <person name="Saunders E."/>
            <person name="Schmutz J."/>
            <person name="Brettin T."/>
            <person name="Larimer F."/>
            <person name="Land M."/>
            <person name="Hauser L."/>
            <person name="Vargas C."/>
            <person name="Nieto J.J."/>
            <person name="Kyrpides N.C."/>
            <person name="Ivanova N."/>
            <person name="Goker M."/>
            <person name="Klenk H.P."/>
            <person name="Csonka L.N."/>
            <person name="Woyke T."/>
        </authorList>
    </citation>
    <scope>NUCLEOTIDE SEQUENCE [LARGE SCALE GENOMIC DNA]</scope>
    <source>
        <strain evidence="8">ATCC BAA-138 / DSM 3043 / CIP 106854 / NCIMB 13768 / 1H11</strain>
    </source>
</reference>
<proteinExistence type="inferred from homology"/>
<dbReference type="Gene3D" id="1.20.1420.20">
    <property type="entry name" value="M75 peptidase, HXXE motif"/>
    <property type="match status" value="1"/>
</dbReference>
<gene>
    <name evidence="7" type="ordered locus">Csal_3313</name>
</gene>
<name>Q1QSA1_CHRI1</name>